<dbReference type="Pfam" id="PF00486">
    <property type="entry name" value="Trans_reg_C"/>
    <property type="match status" value="1"/>
</dbReference>
<evidence type="ECO:0000256" key="1">
    <source>
        <dbReference type="ARBA" id="ARBA00018672"/>
    </source>
</evidence>
<name>A0A6V8SI56_9CLOT</name>
<organism evidence="12 13">
    <name type="scientific">Clostridium fungisolvens</name>
    <dbReference type="NCBI Taxonomy" id="1604897"/>
    <lineage>
        <taxon>Bacteria</taxon>
        <taxon>Bacillati</taxon>
        <taxon>Bacillota</taxon>
        <taxon>Clostridia</taxon>
        <taxon>Eubacteriales</taxon>
        <taxon>Clostridiaceae</taxon>
        <taxon>Clostridium</taxon>
    </lineage>
</organism>
<dbReference type="PANTHER" id="PTHR48111:SF40">
    <property type="entry name" value="PHOSPHATE REGULON TRANSCRIPTIONAL REGULATORY PROTEIN PHOB"/>
    <property type="match status" value="1"/>
</dbReference>
<reference evidence="12 13" key="1">
    <citation type="submission" date="2020-07" db="EMBL/GenBank/DDBJ databases">
        <title>A new beta-1,3-glucan-decomposing anaerobic bacterium isolated from anoxic soil subjected to biological soil disinfestation.</title>
        <authorList>
            <person name="Ueki A."/>
            <person name="Tonouchi A."/>
        </authorList>
    </citation>
    <scope>NUCLEOTIDE SEQUENCE [LARGE SCALE GENOMIC DNA]</scope>
    <source>
        <strain evidence="12 13">TW1</strain>
    </source>
</reference>
<dbReference type="PROSITE" id="PS50110">
    <property type="entry name" value="RESPONSE_REGULATORY"/>
    <property type="match status" value="1"/>
</dbReference>
<dbReference type="SMART" id="SM00448">
    <property type="entry name" value="REC"/>
    <property type="match status" value="1"/>
</dbReference>
<dbReference type="InterPro" id="IPR001867">
    <property type="entry name" value="OmpR/PhoB-type_DNA-bd"/>
</dbReference>
<gene>
    <name evidence="12" type="ORF">bsdtw1_02294</name>
</gene>
<dbReference type="CDD" id="cd00383">
    <property type="entry name" value="trans_reg_C"/>
    <property type="match status" value="1"/>
</dbReference>
<dbReference type="InterPro" id="IPR039420">
    <property type="entry name" value="WalR-like"/>
</dbReference>
<dbReference type="Pfam" id="PF00072">
    <property type="entry name" value="Response_reg"/>
    <property type="match status" value="1"/>
</dbReference>
<dbReference type="InterPro" id="IPR011006">
    <property type="entry name" value="CheY-like_superfamily"/>
</dbReference>
<dbReference type="SMART" id="SM00862">
    <property type="entry name" value="Trans_reg_C"/>
    <property type="match status" value="1"/>
</dbReference>
<dbReference type="AlphaFoldDB" id="A0A6V8SI56"/>
<dbReference type="FunFam" id="3.40.50.2300:FF:000001">
    <property type="entry name" value="DNA-binding response regulator PhoB"/>
    <property type="match status" value="1"/>
</dbReference>
<dbReference type="Gene3D" id="1.10.10.10">
    <property type="entry name" value="Winged helix-like DNA-binding domain superfamily/Winged helix DNA-binding domain"/>
    <property type="match status" value="1"/>
</dbReference>
<dbReference type="GO" id="GO:0000976">
    <property type="term" value="F:transcription cis-regulatory region binding"/>
    <property type="evidence" value="ECO:0007669"/>
    <property type="project" value="TreeGrafter"/>
</dbReference>
<proteinExistence type="predicted"/>
<evidence type="ECO:0000256" key="9">
    <source>
        <dbReference type="PROSITE-ProRule" id="PRU01091"/>
    </source>
</evidence>
<dbReference type="InterPro" id="IPR016032">
    <property type="entry name" value="Sig_transdc_resp-reg_C-effctor"/>
</dbReference>
<dbReference type="GO" id="GO:0005829">
    <property type="term" value="C:cytosol"/>
    <property type="evidence" value="ECO:0007669"/>
    <property type="project" value="TreeGrafter"/>
</dbReference>
<dbReference type="InterPro" id="IPR036388">
    <property type="entry name" value="WH-like_DNA-bd_sf"/>
</dbReference>
<feature type="domain" description="OmpR/PhoB-type" evidence="11">
    <location>
        <begin position="135"/>
        <end position="232"/>
    </location>
</feature>
<feature type="modified residue" description="4-aspartylphosphate" evidence="8">
    <location>
        <position position="57"/>
    </location>
</feature>
<dbReference type="Gene3D" id="3.40.50.2300">
    <property type="match status" value="1"/>
</dbReference>
<dbReference type="Gene3D" id="6.10.250.690">
    <property type="match status" value="1"/>
</dbReference>
<dbReference type="GO" id="GO:0032993">
    <property type="term" value="C:protein-DNA complex"/>
    <property type="evidence" value="ECO:0007669"/>
    <property type="project" value="TreeGrafter"/>
</dbReference>
<sequence length="232" mass="26266">MGCKMGHKILIVEDEKELANILGAYLEVEGFEPVVTHDGQEGLKSFYERKPSLVLLDIMLPKIDGISVCKDIREKSEVPIIMISAKSGEMDKVIALGIGADDYVTKPFSPLELVARVKAQLRRYDKIKVMNPTDNNEVRIGELVLNKSSYSAMVKGEQLNLTTKEFDMLFFFAKNPNQVFSKEQIYEGVWGYNGICDDNSITVYVNRIREKLGKYNLEYIKTVWGAGYKFSS</sequence>
<evidence type="ECO:0000313" key="13">
    <source>
        <dbReference type="Proteomes" id="UP000580568"/>
    </source>
</evidence>
<dbReference type="InterPro" id="IPR001789">
    <property type="entry name" value="Sig_transdc_resp-reg_receiver"/>
</dbReference>
<keyword evidence="2 8" id="KW-0597">Phosphoprotein</keyword>
<keyword evidence="6" id="KW-0804">Transcription</keyword>
<keyword evidence="3" id="KW-0902">Two-component regulatory system</keyword>
<keyword evidence="5 9" id="KW-0238">DNA-binding</keyword>
<evidence type="ECO:0000256" key="7">
    <source>
        <dbReference type="ARBA" id="ARBA00024867"/>
    </source>
</evidence>
<evidence type="ECO:0000313" key="12">
    <source>
        <dbReference type="EMBL" id="GFP76195.1"/>
    </source>
</evidence>
<dbReference type="SUPFAM" id="SSF46894">
    <property type="entry name" value="C-terminal effector domain of the bipartite response regulators"/>
    <property type="match status" value="1"/>
</dbReference>
<evidence type="ECO:0000256" key="8">
    <source>
        <dbReference type="PROSITE-ProRule" id="PRU00169"/>
    </source>
</evidence>
<dbReference type="PANTHER" id="PTHR48111">
    <property type="entry name" value="REGULATOR OF RPOS"/>
    <property type="match status" value="1"/>
</dbReference>
<evidence type="ECO:0000259" key="11">
    <source>
        <dbReference type="PROSITE" id="PS51755"/>
    </source>
</evidence>
<dbReference type="PROSITE" id="PS51755">
    <property type="entry name" value="OMPR_PHOB"/>
    <property type="match status" value="1"/>
</dbReference>
<feature type="DNA-binding region" description="OmpR/PhoB-type" evidence="9">
    <location>
        <begin position="135"/>
        <end position="232"/>
    </location>
</feature>
<dbReference type="FunFam" id="1.10.10.10:FF:000018">
    <property type="entry name" value="DNA-binding response regulator ResD"/>
    <property type="match status" value="1"/>
</dbReference>
<keyword evidence="4" id="KW-0805">Transcription regulation</keyword>
<feature type="domain" description="Response regulatory" evidence="10">
    <location>
        <begin position="8"/>
        <end position="121"/>
    </location>
</feature>
<accession>A0A6V8SI56</accession>
<comment type="caution">
    <text evidence="12">The sequence shown here is derived from an EMBL/GenBank/DDBJ whole genome shotgun (WGS) entry which is preliminary data.</text>
</comment>
<dbReference type="GO" id="GO:0006355">
    <property type="term" value="P:regulation of DNA-templated transcription"/>
    <property type="evidence" value="ECO:0007669"/>
    <property type="project" value="InterPro"/>
</dbReference>
<keyword evidence="13" id="KW-1185">Reference proteome</keyword>
<evidence type="ECO:0000256" key="3">
    <source>
        <dbReference type="ARBA" id="ARBA00023012"/>
    </source>
</evidence>
<dbReference type="SUPFAM" id="SSF52172">
    <property type="entry name" value="CheY-like"/>
    <property type="match status" value="1"/>
</dbReference>
<dbReference type="GO" id="GO:0000156">
    <property type="term" value="F:phosphorelay response regulator activity"/>
    <property type="evidence" value="ECO:0007669"/>
    <property type="project" value="TreeGrafter"/>
</dbReference>
<protein>
    <recommendedName>
        <fullName evidence="1">Stage 0 sporulation protein A homolog</fullName>
    </recommendedName>
</protein>
<evidence type="ECO:0000259" key="10">
    <source>
        <dbReference type="PROSITE" id="PS50110"/>
    </source>
</evidence>
<evidence type="ECO:0000256" key="6">
    <source>
        <dbReference type="ARBA" id="ARBA00023163"/>
    </source>
</evidence>
<dbReference type="Proteomes" id="UP000580568">
    <property type="component" value="Unassembled WGS sequence"/>
</dbReference>
<comment type="function">
    <text evidence="7">May play the central regulatory role in sporulation. It may be an element of the effector pathway responsible for the activation of sporulation genes in response to nutritional stress. Spo0A may act in concert with spo0H (a sigma factor) to control the expression of some genes that are critical to the sporulation process.</text>
</comment>
<evidence type="ECO:0000256" key="2">
    <source>
        <dbReference type="ARBA" id="ARBA00022553"/>
    </source>
</evidence>
<dbReference type="EMBL" id="BLZR01000001">
    <property type="protein sequence ID" value="GFP76195.1"/>
    <property type="molecule type" value="Genomic_DNA"/>
</dbReference>
<evidence type="ECO:0000256" key="4">
    <source>
        <dbReference type="ARBA" id="ARBA00023015"/>
    </source>
</evidence>
<evidence type="ECO:0000256" key="5">
    <source>
        <dbReference type="ARBA" id="ARBA00023125"/>
    </source>
</evidence>